<sequence length="761" mass="86668">MLWTSWTPFRVRLLLLQLLLILAGTALSWQVYHSGRVVNSNTQILVNEHLPELLQIRNLIEEQLRTERLLYEYYADQSRDHYLTEYFEAHHRLAQVMGDLKRQLPEQDTLHHIERYQAEYHELAKRLDHALSQTPVDWDLSRMLLSQISALRAQTEPLLQQLERQLNQSAQHGLAETQQSTRANTRYVVSFSVLIVLLAFIGSVVANRLLTDRSERRRLAAFADRNPDPILSVTLQGQLLSLNPAAAQLAQDQGIPPNPQLLVPDLTTQLARMQREAISDYDWEFALGRRYLTARAVMLAELKQVQVHLRDITAASRAEAELRHRASHDQLTGLPNRHQFELDAQLQIEQHPEQSLTFGLLTLNRFHQVTSQVGFQAGDAILRTCSQRLCRALNPFNLIDRPIVLYRFGGTRFAILIQGQVSTDTLAELADTIADVFHKPVYADNAPASFHLSVEQGFARYPEHAANSQELLRCADAAVREPRQDDANYVLYAPALREQEDRLITLENELHQAMKENQFLLYFQPQQRLCDGAMIGAEALLRWQHPTRGVLSPNEFIHLAERTGLIVSIGEWVLTEACIQARQWQEQGHDMLISVNLSARQMQQADFVERVTTILARTGAPPHKVELELTESLLMTDLDRGHDMLCQLKALGLKLAIDDFGTGYSSLAYLKRLPMDTLKIDRRFVSSLPGDKQDGAIVRAILDLAEHLDLNVVAEGVETQAQHDWLKRAGCDVLQGYWYSRPLACSDWVRMVESRPCKALA</sequence>
<dbReference type="InterPro" id="IPR043128">
    <property type="entry name" value="Rev_trsase/Diguanyl_cyclase"/>
</dbReference>
<dbReference type="SMART" id="SM00267">
    <property type="entry name" value="GGDEF"/>
    <property type="match status" value="1"/>
</dbReference>
<feature type="domain" description="EAL" evidence="4">
    <location>
        <begin position="503"/>
        <end position="756"/>
    </location>
</feature>
<dbReference type="EMBL" id="CP002209">
    <property type="protein sequence ID" value="ADN77117.1"/>
    <property type="molecule type" value="Genomic_DNA"/>
</dbReference>
<keyword evidence="7" id="KW-1185">Reference proteome</keyword>
<dbReference type="GeneID" id="67184050"/>
<keyword evidence="2" id="KW-0973">c-di-GMP</keyword>
<dbReference type="KEGG" id="fbl:Fbal_2915"/>
<keyword evidence="3" id="KW-0812">Transmembrane</keyword>
<evidence type="ECO:0000259" key="4">
    <source>
        <dbReference type="PROSITE" id="PS50883"/>
    </source>
</evidence>
<dbReference type="PANTHER" id="PTHR33121:SF70">
    <property type="entry name" value="SIGNALING PROTEIN YKOW"/>
    <property type="match status" value="1"/>
</dbReference>
<dbReference type="Pfam" id="PF00990">
    <property type="entry name" value="GGDEF"/>
    <property type="match status" value="1"/>
</dbReference>
<dbReference type="STRING" id="550540.Fbal_2915"/>
<dbReference type="RefSeq" id="WP_013346423.1">
    <property type="nucleotide sequence ID" value="NC_014541.1"/>
</dbReference>
<dbReference type="EC" id="3.1.4.52" evidence="1"/>
<dbReference type="CDD" id="cd01949">
    <property type="entry name" value="GGDEF"/>
    <property type="match status" value="1"/>
</dbReference>
<protein>
    <recommendedName>
        <fullName evidence="1">cyclic-guanylate-specific phosphodiesterase</fullName>
        <ecNumber evidence="1">3.1.4.52</ecNumber>
    </recommendedName>
</protein>
<evidence type="ECO:0000256" key="2">
    <source>
        <dbReference type="ARBA" id="ARBA00022636"/>
    </source>
</evidence>
<dbReference type="OrthoDB" id="8553030at2"/>
<evidence type="ECO:0000313" key="7">
    <source>
        <dbReference type="Proteomes" id="UP000006683"/>
    </source>
</evidence>
<dbReference type="InterPro" id="IPR035919">
    <property type="entry name" value="EAL_sf"/>
</dbReference>
<dbReference type="eggNOG" id="COG5001">
    <property type="taxonomic scope" value="Bacteria"/>
</dbReference>
<dbReference type="Gene3D" id="3.20.20.450">
    <property type="entry name" value="EAL domain"/>
    <property type="match status" value="1"/>
</dbReference>
<dbReference type="SUPFAM" id="SSF55073">
    <property type="entry name" value="Nucleotide cyclase"/>
    <property type="match status" value="1"/>
</dbReference>
<name>E1SSW3_FERBD</name>
<dbReference type="InterPro" id="IPR000160">
    <property type="entry name" value="GGDEF_dom"/>
</dbReference>
<dbReference type="SMART" id="SM00052">
    <property type="entry name" value="EAL"/>
    <property type="match status" value="1"/>
</dbReference>
<dbReference type="NCBIfam" id="TIGR00254">
    <property type="entry name" value="GGDEF"/>
    <property type="match status" value="1"/>
</dbReference>
<reference evidence="6 7" key="1">
    <citation type="journal article" date="2010" name="Stand. Genomic Sci.">
        <title>Complete genome sequence of Ferrimonas balearica type strain (PAT).</title>
        <authorList>
            <person name="Nolan M."/>
            <person name="Sikorski J."/>
            <person name="Davenport K."/>
            <person name="Lucas S."/>
            <person name="Glavina Del Rio T."/>
            <person name="Tice H."/>
            <person name="Cheng J."/>
            <person name="Goodwin L."/>
            <person name="Pitluck S."/>
            <person name="Liolios K."/>
            <person name="Ivanova N."/>
            <person name="Mavromatis K."/>
            <person name="Ovchinnikova G."/>
            <person name="Pati A."/>
            <person name="Chen A."/>
            <person name="Palaniappan K."/>
            <person name="Land M."/>
            <person name="Hauser L."/>
            <person name="Chang Y."/>
            <person name="Jeffries C."/>
            <person name="Tapia R."/>
            <person name="Brettin T."/>
            <person name="Detter J."/>
            <person name="Han C."/>
            <person name="Yasawong M."/>
            <person name="Rohde M."/>
            <person name="Tindall B."/>
            <person name="Goker M."/>
            <person name="Woyke T."/>
            <person name="Bristow J."/>
            <person name="Eisen J."/>
            <person name="Markowitz V."/>
            <person name="Hugenholtz P."/>
            <person name="Kyrpides N."/>
            <person name="Klenk H."/>
            <person name="Lapidus A."/>
        </authorList>
    </citation>
    <scope>NUCLEOTIDE SEQUENCE [LARGE SCALE GENOMIC DNA]</scope>
    <source>
        <strain evidence="7">DSM 9799 / CCM 4581 / KCTC 23876 / PAT</strain>
    </source>
</reference>
<keyword evidence="3" id="KW-1133">Transmembrane helix</keyword>
<dbReference type="Gene3D" id="3.30.450.20">
    <property type="entry name" value="PAS domain"/>
    <property type="match status" value="1"/>
</dbReference>
<dbReference type="PROSITE" id="PS50887">
    <property type="entry name" value="GGDEF"/>
    <property type="match status" value="1"/>
</dbReference>
<dbReference type="CDD" id="cd01948">
    <property type="entry name" value="EAL"/>
    <property type="match status" value="1"/>
</dbReference>
<evidence type="ECO:0000256" key="1">
    <source>
        <dbReference type="ARBA" id="ARBA00012282"/>
    </source>
</evidence>
<dbReference type="Proteomes" id="UP000006683">
    <property type="component" value="Chromosome"/>
</dbReference>
<dbReference type="AlphaFoldDB" id="E1SSW3"/>
<dbReference type="PROSITE" id="PS50883">
    <property type="entry name" value="EAL"/>
    <property type="match status" value="1"/>
</dbReference>
<dbReference type="HOGENOM" id="CLU_000445_70_20_6"/>
<dbReference type="InterPro" id="IPR050706">
    <property type="entry name" value="Cyclic-di-GMP_PDE-like"/>
</dbReference>
<proteinExistence type="predicted"/>
<dbReference type="SUPFAM" id="SSF141868">
    <property type="entry name" value="EAL domain-like"/>
    <property type="match status" value="1"/>
</dbReference>
<dbReference type="PANTHER" id="PTHR33121">
    <property type="entry name" value="CYCLIC DI-GMP PHOSPHODIESTERASE PDEF"/>
    <property type="match status" value="1"/>
</dbReference>
<keyword evidence="3" id="KW-0472">Membrane</keyword>
<dbReference type="InterPro" id="IPR029787">
    <property type="entry name" value="Nucleotide_cyclase"/>
</dbReference>
<dbReference type="InterPro" id="IPR001633">
    <property type="entry name" value="EAL_dom"/>
</dbReference>
<dbReference type="Pfam" id="PF00563">
    <property type="entry name" value="EAL"/>
    <property type="match status" value="1"/>
</dbReference>
<evidence type="ECO:0000313" key="6">
    <source>
        <dbReference type="EMBL" id="ADN77117.1"/>
    </source>
</evidence>
<accession>E1SSW3</accession>
<dbReference type="Gene3D" id="3.30.70.270">
    <property type="match status" value="1"/>
</dbReference>
<feature type="transmembrane region" description="Helical" evidence="3">
    <location>
        <begin position="187"/>
        <end position="210"/>
    </location>
</feature>
<dbReference type="FunFam" id="3.20.20.450:FF:000001">
    <property type="entry name" value="Cyclic di-GMP phosphodiesterase yahA"/>
    <property type="match status" value="1"/>
</dbReference>
<evidence type="ECO:0000259" key="5">
    <source>
        <dbReference type="PROSITE" id="PS50887"/>
    </source>
</evidence>
<organism evidence="6 7">
    <name type="scientific">Ferrimonas balearica (strain DSM 9799 / CCM 4581 / KCTC 23876 / PAT)</name>
    <dbReference type="NCBI Taxonomy" id="550540"/>
    <lineage>
        <taxon>Bacteria</taxon>
        <taxon>Pseudomonadati</taxon>
        <taxon>Pseudomonadota</taxon>
        <taxon>Gammaproteobacteria</taxon>
        <taxon>Alteromonadales</taxon>
        <taxon>Ferrimonadaceae</taxon>
        <taxon>Ferrimonas</taxon>
    </lineage>
</organism>
<gene>
    <name evidence="6" type="ordered locus">Fbal_2915</name>
</gene>
<feature type="domain" description="GGDEF" evidence="5">
    <location>
        <begin position="354"/>
        <end position="495"/>
    </location>
</feature>
<evidence type="ECO:0000256" key="3">
    <source>
        <dbReference type="SAM" id="Phobius"/>
    </source>
</evidence>
<dbReference type="GO" id="GO:0071111">
    <property type="term" value="F:cyclic-guanylate-specific phosphodiesterase activity"/>
    <property type="evidence" value="ECO:0007669"/>
    <property type="project" value="UniProtKB-EC"/>
</dbReference>